<sequence>MTSTLATSATRLQKQVSRLDADQVRQLFPPAQWQSWPTGYTPASGVAHFLRPAGVPFRDVLDLVADLQQRPAPGGGEAAEVAREVHRDFASDYTLWCRCRLHDFVRGLEAAGASDATALRRRRTLNRFIQRERTLPDGEVRRLFALPPHAPPHPSAVVVPAVAGPRAAPPPPPPQQQQQQQYYQHTPYAATQDYAMLPVRAATSDTDLVRFSTFPQLRNTLYREFDSMDVLRALSLYTGDDLFYTREAVAALAAYVARRVAELEAAEAAFLGRSPAPPATFSRETPVLCVFGNGRLAFLLNAALAEARGRATALRVRPVQLPEQARQRDRRAELLRRSAQIPFVRESLHLDPVALLAVLPCETRALRAALAAYAPALVLVEPHVGRDYLCELRGWQTVREVLCLGPVDSPAMGSFAYPFLSFGATPGPTTYWMYNDNLHKVARAAQVQMPVDPPHEAQGYRKEYLDDLSSWLLSCNDCPAVGQQCRAVRFVRETTPVLRPRKGGDDSAATPPAAAPGP</sequence>
<dbReference type="AlphaFoldDB" id="S9U1W2"/>
<protein>
    <submittedName>
        <fullName evidence="2">Uncharacterized protein</fullName>
    </submittedName>
</protein>
<feature type="region of interest" description="Disordered" evidence="1">
    <location>
        <begin position="496"/>
        <end position="518"/>
    </location>
</feature>
<organism evidence="2 3">
    <name type="scientific">Strigomonas culicis</name>
    <dbReference type="NCBI Taxonomy" id="28005"/>
    <lineage>
        <taxon>Eukaryota</taxon>
        <taxon>Discoba</taxon>
        <taxon>Euglenozoa</taxon>
        <taxon>Kinetoplastea</taxon>
        <taxon>Metakinetoplastina</taxon>
        <taxon>Trypanosomatida</taxon>
        <taxon>Trypanosomatidae</taxon>
        <taxon>Strigomonadinae</taxon>
        <taxon>Strigomonas</taxon>
    </lineage>
</organism>
<dbReference type="Proteomes" id="UP000015354">
    <property type="component" value="Unassembled WGS sequence"/>
</dbReference>
<comment type="caution">
    <text evidence="2">The sequence shown here is derived from an EMBL/GenBank/DDBJ whole genome shotgun (WGS) entry which is preliminary data.</text>
</comment>
<proteinExistence type="predicted"/>
<feature type="region of interest" description="Disordered" evidence="1">
    <location>
        <begin position="162"/>
        <end position="184"/>
    </location>
</feature>
<dbReference type="EMBL" id="ATMH01008041">
    <property type="protein sequence ID" value="EPY22918.1"/>
    <property type="molecule type" value="Genomic_DNA"/>
</dbReference>
<accession>S9U1W2</accession>
<gene>
    <name evidence="2" type="ORF">STCU_08041</name>
</gene>
<dbReference type="OrthoDB" id="272200at2759"/>
<evidence type="ECO:0000256" key="1">
    <source>
        <dbReference type="SAM" id="MobiDB-lite"/>
    </source>
</evidence>
<keyword evidence="3" id="KW-1185">Reference proteome</keyword>
<reference evidence="2 3" key="1">
    <citation type="journal article" date="2013" name="PLoS ONE">
        <title>Predicting the Proteins of Angomonas deanei, Strigomonas culicis and Their Respective Endosymbionts Reveals New Aspects of the Trypanosomatidae Family.</title>
        <authorList>
            <person name="Motta M.C."/>
            <person name="Martins A.C."/>
            <person name="de Souza S.S."/>
            <person name="Catta-Preta C.M."/>
            <person name="Silva R."/>
            <person name="Klein C.C."/>
            <person name="de Almeida L.G."/>
            <person name="de Lima Cunha O."/>
            <person name="Ciapina L.P."/>
            <person name="Brocchi M."/>
            <person name="Colabardini A.C."/>
            <person name="de Araujo Lima B."/>
            <person name="Machado C.R."/>
            <person name="de Almeida Soares C.M."/>
            <person name="Probst C.M."/>
            <person name="de Menezes C.B."/>
            <person name="Thompson C.E."/>
            <person name="Bartholomeu D.C."/>
            <person name="Gradia D.F."/>
            <person name="Pavoni D.P."/>
            <person name="Grisard E.C."/>
            <person name="Fantinatti-Garboggini F."/>
            <person name="Marchini F.K."/>
            <person name="Rodrigues-Luiz G.F."/>
            <person name="Wagner G."/>
            <person name="Goldman G.H."/>
            <person name="Fietto J.L."/>
            <person name="Elias M.C."/>
            <person name="Goldman M.H."/>
            <person name="Sagot M.F."/>
            <person name="Pereira M."/>
            <person name="Stoco P.H."/>
            <person name="de Mendonca-Neto R.P."/>
            <person name="Teixeira S.M."/>
            <person name="Maciel T.E."/>
            <person name="de Oliveira Mendes T.A."/>
            <person name="Urmenyi T.P."/>
            <person name="de Souza W."/>
            <person name="Schenkman S."/>
            <person name="de Vasconcelos A.T."/>
        </authorList>
    </citation>
    <scope>NUCLEOTIDE SEQUENCE [LARGE SCALE GENOMIC DNA]</scope>
</reference>
<evidence type="ECO:0000313" key="2">
    <source>
        <dbReference type="EMBL" id="EPY22918.1"/>
    </source>
</evidence>
<name>S9U1W2_9TRYP</name>
<evidence type="ECO:0000313" key="3">
    <source>
        <dbReference type="Proteomes" id="UP000015354"/>
    </source>
</evidence>